<accession>A0A183D903</accession>
<name>A0A183D903_9BILA</name>
<keyword evidence="2" id="KW-1185">Reference proteome</keyword>
<dbReference type="Gene3D" id="1.10.10.60">
    <property type="entry name" value="Homeodomain-like"/>
    <property type="match status" value="1"/>
</dbReference>
<proteinExistence type="predicted"/>
<protein>
    <submittedName>
        <fullName evidence="3">DUF1778 domain-containing protein</fullName>
    </submittedName>
</protein>
<sequence>MQMNGMTRDGMRAATFRLSAEDPSCEKFSNGTISPSAKSEEKEISKVEEWSQHDQRLFETALQQFPKGTADR</sequence>
<dbReference type="WBParaSite" id="GPUH_0000520101-mRNA-1">
    <property type="protein sequence ID" value="GPUH_0000520101-mRNA-1"/>
    <property type="gene ID" value="GPUH_0000520101"/>
</dbReference>
<evidence type="ECO:0000313" key="2">
    <source>
        <dbReference type="Proteomes" id="UP000271098"/>
    </source>
</evidence>
<gene>
    <name evidence="1" type="ORF">GPUH_LOCUS5194</name>
</gene>
<evidence type="ECO:0000313" key="3">
    <source>
        <dbReference type="WBParaSite" id="GPUH_0000520101-mRNA-1"/>
    </source>
</evidence>
<dbReference type="EMBL" id="UYRT01010707">
    <property type="protein sequence ID" value="VDK49602.1"/>
    <property type="molecule type" value="Genomic_DNA"/>
</dbReference>
<organism evidence="3">
    <name type="scientific">Gongylonema pulchrum</name>
    <dbReference type="NCBI Taxonomy" id="637853"/>
    <lineage>
        <taxon>Eukaryota</taxon>
        <taxon>Metazoa</taxon>
        <taxon>Ecdysozoa</taxon>
        <taxon>Nematoda</taxon>
        <taxon>Chromadorea</taxon>
        <taxon>Rhabditida</taxon>
        <taxon>Spirurina</taxon>
        <taxon>Spiruromorpha</taxon>
        <taxon>Spiruroidea</taxon>
        <taxon>Gongylonematidae</taxon>
        <taxon>Gongylonema</taxon>
    </lineage>
</organism>
<reference evidence="3" key="1">
    <citation type="submission" date="2016-06" db="UniProtKB">
        <authorList>
            <consortium name="WormBaseParasite"/>
        </authorList>
    </citation>
    <scope>IDENTIFICATION</scope>
</reference>
<evidence type="ECO:0000313" key="1">
    <source>
        <dbReference type="EMBL" id="VDK49602.1"/>
    </source>
</evidence>
<dbReference type="AlphaFoldDB" id="A0A183D903"/>
<reference evidence="1 2" key="2">
    <citation type="submission" date="2018-11" db="EMBL/GenBank/DDBJ databases">
        <authorList>
            <consortium name="Pathogen Informatics"/>
        </authorList>
    </citation>
    <scope>NUCLEOTIDE SEQUENCE [LARGE SCALE GENOMIC DNA]</scope>
</reference>
<dbReference type="Proteomes" id="UP000271098">
    <property type="component" value="Unassembled WGS sequence"/>
</dbReference>